<dbReference type="InterPro" id="IPR002716">
    <property type="entry name" value="PIN_dom"/>
</dbReference>
<dbReference type="HOGENOM" id="CLU_2257480_0_0_2"/>
<accession>H6QA16</accession>
<keyword evidence="3" id="KW-1185">Reference proteome</keyword>
<dbReference type="Proteomes" id="UP000009062">
    <property type="component" value="Chromosome"/>
</dbReference>
<dbReference type="InterPro" id="IPR029060">
    <property type="entry name" value="PIN-like_dom_sf"/>
</dbReference>
<feature type="domain" description="PIN" evidence="1">
    <location>
        <begin position="13"/>
        <end position="71"/>
    </location>
</feature>
<protein>
    <recommendedName>
        <fullName evidence="1">PIN domain-containing protein</fullName>
    </recommendedName>
</protein>
<evidence type="ECO:0000313" key="2">
    <source>
        <dbReference type="EMBL" id="AFA39138.1"/>
    </source>
</evidence>
<dbReference type="Pfam" id="PF01850">
    <property type="entry name" value="PIN"/>
    <property type="match status" value="1"/>
</dbReference>
<sequence length="103" mass="12068">MALINVYREAGISINLVEIEEKDLDKALEFLNKLKWDEREIRMKFDILLFAQAVTRGVKLFTKDSDFLDIRDSLFGPPADMRDRKTGLKIYEDEYILFISYAA</sequence>
<gene>
    <name evidence="2" type="ordered locus">Pogu_1111</name>
</gene>
<dbReference type="Gene3D" id="3.40.50.1010">
    <property type="entry name" value="5'-nuclease"/>
    <property type="match status" value="1"/>
</dbReference>
<evidence type="ECO:0000313" key="3">
    <source>
        <dbReference type="Proteomes" id="UP000009062"/>
    </source>
</evidence>
<dbReference type="KEGG" id="pog:Pogu_1111"/>
<dbReference type="AlphaFoldDB" id="H6QA16"/>
<name>H6QA16_PYROT</name>
<dbReference type="SUPFAM" id="SSF88723">
    <property type="entry name" value="PIN domain-like"/>
    <property type="match status" value="1"/>
</dbReference>
<evidence type="ECO:0000259" key="1">
    <source>
        <dbReference type="Pfam" id="PF01850"/>
    </source>
</evidence>
<reference evidence="2 3" key="1">
    <citation type="journal article" date="2012" name="Stand. Genomic Sci.">
        <title>Complete genome sequence of Pyrobaculum oguniense.</title>
        <authorList>
            <person name="Bernick D.L."/>
            <person name="Karplus K."/>
            <person name="Lui L.M."/>
            <person name="Coker J.K."/>
            <person name="Murphy J.N."/>
            <person name="Chan P.P."/>
            <person name="Cozen A.E."/>
            <person name="Lowe T.M."/>
        </authorList>
    </citation>
    <scope>NUCLEOTIDE SEQUENCE [LARGE SCALE GENOMIC DNA]</scope>
    <source>
        <strain evidence="2 3">TE7</strain>
    </source>
</reference>
<dbReference type="EMBL" id="CP003316">
    <property type="protein sequence ID" value="AFA39138.1"/>
    <property type="molecule type" value="Genomic_DNA"/>
</dbReference>
<proteinExistence type="predicted"/>
<organism evidence="2 3">
    <name type="scientific">Pyrobaculum oguniense (strain DSM 13380 / JCM 10595 / TE7)</name>
    <dbReference type="NCBI Taxonomy" id="698757"/>
    <lineage>
        <taxon>Archaea</taxon>
        <taxon>Thermoproteota</taxon>
        <taxon>Thermoprotei</taxon>
        <taxon>Thermoproteales</taxon>
        <taxon>Thermoproteaceae</taxon>
        <taxon>Pyrobaculum</taxon>
    </lineage>
</organism>
<dbReference type="eggNOG" id="arCOG02219">
    <property type="taxonomic scope" value="Archaea"/>
</dbReference>